<evidence type="ECO:0000256" key="1">
    <source>
        <dbReference type="SAM" id="MobiDB-lite"/>
    </source>
</evidence>
<organism evidence="2 3">
    <name type="scientific">Eleginops maclovinus</name>
    <name type="common">Patagonian blennie</name>
    <name type="synonym">Eleginus maclovinus</name>
    <dbReference type="NCBI Taxonomy" id="56733"/>
    <lineage>
        <taxon>Eukaryota</taxon>
        <taxon>Metazoa</taxon>
        <taxon>Chordata</taxon>
        <taxon>Craniata</taxon>
        <taxon>Vertebrata</taxon>
        <taxon>Euteleostomi</taxon>
        <taxon>Actinopterygii</taxon>
        <taxon>Neopterygii</taxon>
        <taxon>Teleostei</taxon>
        <taxon>Neoteleostei</taxon>
        <taxon>Acanthomorphata</taxon>
        <taxon>Eupercaria</taxon>
        <taxon>Perciformes</taxon>
        <taxon>Notothenioidei</taxon>
        <taxon>Eleginopidae</taxon>
        <taxon>Eleginops</taxon>
    </lineage>
</organism>
<accession>A0AAN8ARE7</accession>
<reference evidence="2 3" key="1">
    <citation type="journal article" date="2023" name="Genes (Basel)">
        <title>Chromosome-Level Genome Assembly and Circadian Gene Repertoire of the Patagonia Blennie Eleginops maclovinus-The Closest Ancestral Proxy of Antarctic Cryonotothenioids.</title>
        <authorList>
            <person name="Cheng C.C."/>
            <person name="Rivera-Colon A.G."/>
            <person name="Minhas B.F."/>
            <person name="Wilson L."/>
            <person name="Rayamajhi N."/>
            <person name="Vargas-Chacoff L."/>
            <person name="Catchen J.M."/>
        </authorList>
    </citation>
    <scope>NUCLEOTIDE SEQUENCE [LARGE SCALE GENOMIC DNA]</scope>
    <source>
        <strain evidence="2">JMC-PN-2008</strain>
    </source>
</reference>
<dbReference type="AlphaFoldDB" id="A0AAN8ARE7"/>
<protein>
    <submittedName>
        <fullName evidence="2">Uncharacterized protein</fullName>
    </submittedName>
</protein>
<reference evidence="2 3" key="2">
    <citation type="journal article" date="2023" name="Mol. Biol. Evol.">
        <title>Genomics of Secondarily Temperate Adaptation in the Only Non-Antarctic Icefish.</title>
        <authorList>
            <person name="Rivera-Colon A.G."/>
            <person name="Rayamajhi N."/>
            <person name="Minhas B.F."/>
            <person name="Madrigal G."/>
            <person name="Bilyk K.T."/>
            <person name="Yoon V."/>
            <person name="Hune M."/>
            <person name="Gregory S."/>
            <person name="Cheng C.H.C."/>
            <person name="Catchen J.M."/>
        </authorList>
    </citation>
    <scope>NUCLEOTIDE SEQUENCE [LARGE SCALE GENOMIC DNA]</scope>
    <source>
        <strain evidence="2">JMC-PN-2008</strain>
    </source>
</reference>
<feature type="compositionally biased region" description="Polar residues" evidence="1">
    <location>
        <begin position="19"/>
        <end position="30"/>
    </location>
</feature>
<evidence type="ECO:0000313" key="3">
    <source>
        <dbReference type="Proteomes" id="UP001346869"/>
    </source>
</evidence>
<evidence type="ECO:0000313" key="2">
    <source>
        <dbReference type="EMBL" id="KAK5864492.1"/>
    </source>
</evidence>
<dbReference type="EMBL" id="JAUZQC010000010">
    <property type="protein sequence ID" value="KAK5864492.1"/>
    <property type="molecule type" value="Genomic_DNA"/>
</dbReference>
<proteinExistence type="predicted"/>
<name>A0AAN8ARE7_ELEMC</name>
<dbReference type="Proteomes" id="UP001346869">
    <property type="component" value="Unassembled WGS sequence"/>
</dbReference>
<sequence length="68" mass="7405">MEINSCGTPQHYRGMSPSEEPSGTSGQNRNLLPLSPKQRGKRKKDGSRSSTTGRSTADTYCHPTPRAD</sequence>
<comment type="caution">
    <text evidence="2">The sequence shown here is derived from an EMBL/GenBank/DDBJ whole genome shotgun (WGS) entry which is preliminary data.</text>
</comment>
<keyword evidence="3" id="KW-1185">Reference proteome</keyword>
<feature type="region of interest" description="Disordered" evidence="1">
    <location>
        <begin position="1"/>
        <end position="68"/>
    </location>
</feature>
<gene>
    <name evidence="2" type="ORF">PBY51_015729</name>
</gene>